<dbReference type="InterPro" id="IPR001750">
    <property type="entry name" value="ND/Mrp_TM"/>
</dbReference>
<dbReference type="OrthoDB" id="2360560at2759"/>
<dbReference type="EMBL" id="CBTN010000097">
    <property type="protein sequence ID" value="CDH60560.1"/>
    <property type="molecule type" value="Genomic_DNA"/>
</dbReference>
<gene>
    <name evidence="7" type="ORF">LCOR_11343.1</name>
    <name evidence="8" type="ORF">LCOR_11351.1</name>
</gene>
<dbReference type="GO" id="GO:0003954">
    <property type="term" value="F:NADH dehydrogenase activity"/>
    <property type="evidence" value="ECO:0007669"/>
    <property type="project" value="TreeGrafter"/>
</dbReference>
<evidence type="ECO:0000256" key="2">
    <source>
        <dbReference type="ARBA" id="ARBA00022692"/>
    </source>
</evidence>
<feature type="transmembrane region" description="Helical" evidence="5">
    <location>
        <begin position="51"/>
        <end position="77"/>
    </location>
</feature>
<evidence type="ECO:0000259" key="6">
    <source>
        <dbReference type="Pfam" id="PF00361"/>
    </source>
</evidence>
<comment type="caution">
    <text evidence="8">The sequence shown here is derived from an EMBL/GenBank/DDBJ whole genome shotgun (WGS) entry which is preliminary data.</text>
</comment>
<dbReference type="VEuPathDB" id="FungiDB:LCOR_11351.1"/>
<protein>
    <submittedName>
        <fullName evidence="8">Nadh dehydrogenase subunit 5</fullName>
    </submittedName>
</protein>
<feature type="transmembrane region" description="Helical" evidence="5">
    <location>
        <begin position="148"/>
        <end position="169"/>
    </location>
</feature>
<dbReference type="EMBL" id="CBTN010000097">
    <property type="protein sequence ID" value="CDH60568.1"/>
    <property type="molecule type" value="Genomic_DNA"/>
</dbReference>
<feature type="transmembrane region" description="Helical" evidence="5">
    <location>
        <begin position="116"/>
        <end position="136"/>
    </location>
</feature>
<reference evidence="8 9" key="1">
    <citation type="submission" date="2013-08" db="EMBL/GenBank/DDBJ databases">
        <title>Gene expansion shapes genome architecture in the human pathogen Lichtheimia corymbifera: an evolutionary genomics analysis in the ancient terrestrial Mucorales (Mucoromycotina).</title>
        <authorList>
            <person name="Schwartze V.U."/>
            <person name="Winter S."/>
            <person name="Shelest E."/>
            <person name="Marcet-Houben M."/>
            <person name="Horn F."/>
            <person name="Wehner S."/>
            <person name="Hoffmann K."/>
            <person name="Riege K."/>
            <person name="Sammeth M."/>
            <person name="Nowrousian M."/>
            <person name="Valiante V."/>
            <person name="Linde J."/>
            <person name="Jacobsen I.D."/>
            <person name="Marz M."/>
            <person name="Brakhage A.A."/>
            <person name="Gabaldon T."/>
            <person name="Bocker S."/>
            <person name="Voigt K."/>
        </authorList>
    </citation>
    <scope>NUCLEOTIDE SEQUENCE [LARGE SCALE GENOMIC DNA]</scope>
    <source>
        <strain evidence="8">FSU 9682</strain>
        <strain evidence="9">JMRC:FSU:9682</strain>
    </source>
</reference>
<dbReference type="PANTHER" id="PTHR42829">
    <property type="entry name" value="NADH-UBIQUINONE OXIDOREDUCTASE CHAIN 5"/>
    <property type="match status" value="1"/>
</dbReference>
<organism evidence="8 9">
    <name type="scientific">Lichtheimia corymbifera JMRC:FSU:9682</name>
    <dbReference type="NCBI Taxonomy" id="1263082"/>
    <lineage>
        <taxon>Eukaryota</taxon>
        <taxon>Fungi</taxon>
        <taxon>Fungi incertae sedis</taxon>
        <taxon>Mucoromycota</taxon>
        <taxon>Mucoromycotina</taxon>
        <taxon>Mucoromycetes</taxon>
        <taxon>Mucorales</taxon>
        <taxon>Lichtheimiaceae</taxon>
        <taxon>Lichtheimia</taxon>
    </lineage>
</organism>
<accession>A0A068SDZ6</accession>
<dbReference type="InterPro" id="IPR003945">
    <property type="entry name" value="NU5C-like"/>
</dbReference>
<proteinExistence type="predicted"/>
<keyword evidence="4 5" id="KW-0472">Membrane</keyword>
<evidence type="ECO:0000256" key="4">
    <source>
        <dbReference type="ARBA" id="ARBA00023136"/>
    </source>
</evidence>
<evidence type="ECO:0000313" key="7">
    <source>
        <dbReference type="EMBL" id="CDH60560.1"/>
    </source>
</evidence>
<keyword evidence="2 5" id="KW-0812">Transmembrane</keyword>
<keyword evidence="9" id="KW-1185">Reference proteome</keyword>
<dbReference type="Pfam" id="PF00361">
    <property type="entry name" value="Proton_antipo_M"/>
    <property type="match status" value="1"/>
</dbReference>
<dbReference type="GO" id="GO:0042773">
    <property type="term" value="P:ATP synthesis coupled electron transport"/>
    <property type="evidence" value="ECO:0007669"/>
    <property type="project" value="InterPro"/>
</dbReference>
<dbReference type="AlphaFoldDB" id="A0A068SDZ6"/>
<dbReference type="PRINTS" id="PR01434">
    <property type="entry name" value="NADHDHGNASE5"/>
</dbReference>
<evidence type="ECO:0000256" key="3">
    <source>
        <dbReference type="ARBA" id="ARBA00022989"/>
    </source>
</evidence>
<dbReference type="GO" id="GO:0008137">
    <property type="term" value="F:NADH dehydrogenase (ubiquinone) activity"/>
    <property type="evidence" value="ECO:0007669"/>
    <property type="project" value="InterPro"/>
</dbReference>
<evidence type="ECO:0000256" key="5">
    <source>
        <dbReference type="SAM" id="Phobius"/>
    </source>
</evidence>
<evidence type="ECO:0000313" key="9">
    <source>
        <dbReference type="Proteomes" id="UP000027586"/>
    </source>
</evidence>
<sequence length="249" mass="27262">MLVTGDNYLLMFIGWEGVGVSSYLLINFWYTRLQANKAAIKALVTNRIGDWGLSIGLYTIFWTFGNLDFTTVFSLAPYINEELITIISILLFVGAMAKSAQLGLHAWLPDAMEGPTPVSALIHAATMVTAGVYLLVRSSPVLEYGSTALILITWVGALTAFFAASTGLVQNDLKRVIAYSTCSQLGLLFLVCGLSQYNVALFHLVNHAWFKALLFLSAGSVIHAMNDEQDLRKFGGLANLLPFTYSMMI</sequence>
<comment type="subcellular location">
    <subcellularLocation>
        <location evidence="1">Membrane</location>
        <topology evidence="1">Multi-pass membrane protein</topology>
    </subcellularLocation>
</comment>
<feature type="transmembrane region" description="Helical" evidence="5">
    <location>
        <begin position="176"/>
        <end position="196"/>
    </location>
</feature>
<dbReference type="Proteomes" id="UP000027586">
    <property type="component" value="Unassembled WGS sequence"/>
</dbReference>
<dbReference type="GO" id="GO:0015990">
    <property type="term" value="P:electron transport coupled proton transport"/>
    <property type="evidence" value="ECO:0007669"/>
    <property type="project" value="TreeGrafter"/>
</dbReference>
<feature type="transmembrane region" description="Helical" evidence="5">
    <location>
        <begin position="12"/>
        <end position="30"/>
    </location>
</feature>
<feature type="domain" description="NADH:quinone oxidoreductase/Mrp antiporter transmembrane" evidence="6">
    <location>
        <begin position="6"/>
        <end position="248"/>
    </location>
</feature>
<name>A0A068SDZ6_9FUNG</name>
<dbReference type="PANTHER" id="PTHR42829:SF2">
    <property type="entry name" value="NADH-UBIQUINONE OXIDOREDUCTASE CHAIN 5"/>
    <property type="match status" value="1"/>
</dbReference>
<evidence type="ECO:0000313" key="8">
    <source>
        <dbReference type="EMBL" id="CDH60568.1"/>
    </source>
</evidence>
<feature type="transmembrane region" description="Helical" evidence="5">
    <location>
        <begin position="208"/>
        <end position="225"/>
    </location>
</feature>
<dbReference type="STRING" id="1263082.A0A068SDZ6"/>
<evidence type="ECO:0000256" key="1">
    <source>
        <dbReference type="ARBA" id="ARBA00004141"/>
    </source>
</evidence>
<feature type="transmembrane region" description="Helical" evidence="5">
    <location>
        <begin position="83"/>
        <end position="104"/>
    </location>
</feature>
<dbReference type="VEuPathDB" id="FungiDB:LCOR_11343.1"/>
<dbReference type="GO" id="GO:0016020">
    <property type="term" value="C:membrane"/>
    <property type="evidence" value="ECO:0007669"/>
    <property type="project" value="UniProtKB-SubCell"/>
</dbReference>
<keyword evidence="3 5" id="KW-1133">Transmembrane helix</keyword>